<proteinExistence type="predicted"/>
<dbReference type="EMBL" id="VICG01000014">
    <property type="protein sequence ID" value="KAA8564776.1"/>
    <property type="molecule type" value="Genomic_DNA"/>
</dbReference>
<accession>A0A5M9JAT8</accession>
<organism evidence="2 3">
    <name type="scientific">Monilinia fructicola</name>
    <name type="common">Brown rot fungus</name>
    <name type="synonym">Ciboria fructicola</name>
    <dbReference type="NCBI Taxonomy" id="38448"/>
    <lineage>
        <taxon>Eukaryota</taxon>
        <taxon>Fungi</taxon>
        <taxon>Dikarya</taxon>
        <taxon>Ascomycota</taxon>
        <taxon>Pezizomycotina</taxon>
        <taxon>Leotiomycetes</taxon>
        <taxon>Helotiales</taxon>
        <taxon>Sclerotiniaceae</taxon>
        <taxon>Monilinia</taxon>
    </lineage>
</organism>
<protein>
    <submittedName>
        <fullName evidence="2">Uncharacterized protein</fullName>
    </submittedName>
</protein>
<keyword evidence="3" id="KW-1185">Reference proteome</keyword>
<evidence type="ECO:0000313" key="3">
    <source>
        <dbReference type="Proteomes" id="UP000322873"/>
    </source>
</evidence>
<dbReference type="AlphaFoldDB" id="A0A5M9JAT8"/>
<dbReference type="Proteomes" id="UP000322873">
    <property type="component" value="Unassembled WGS sequence"/>
</dbReference>
<name>A0A5M9JAT8_MONFR</name>
<gene>
    <name evidence="2" type="ORF">EYC84_010548</name>
</gene>
<comment type="caution">
    <text evidence="2">The sequence shown here is derived from an EMBL/GenBank/DDBJ whole genome shotgun (WGS) entry which is preliminary data.</text>
</comment>
<dbReference type="VEuPathDB" id="FungiDB:MFRU_008g03830"/>
<evidence type="ECO:0000313" key="2">
    <source>
        <dbReference type="EMBL" id="KAA8564776.1"/>
    </source>
</evidence>
<feature type="region of interest" description="Disordered" evidence="1">
    <location>
        <begin position="159"/>
        <end position="191"/>
    </location>
</feature>
<evidence type="ECO:0000256" key="1">
    <source>
        <dbReference type="SAM" id="MobiDB-lite"/>
    </source>
</evidence>
<dbReference type="OrthoDB" id="3550679at2759"/>
<sequence>MSCPADTLLVPAAALSNPSYINACTAVNITSNSAAQSALKTCCGSAPVEVIMDGCYSYCNVTSSADQQTFEKCFGSSPGVTSDIDYACTLDDNPLTAAGSIVSAAPGSTYLGGSSGTLVFPSATDSSTAAASTTGAVTATAASGKATATSGQAAASASTSASGTAKSSSSGKTSASATSSGATASSTANAGQPTVKQFSKGAVAILALALVGLLA</sequence>
<reference evidence="2 3" key="1">
    <citation type="submission" date="2019-06" db="EMBL/GenBank/DDBJ databases">
        <title>Genome Sequence of the Brown Rot Fungal Pathogen Monilinia fructicola.</title>
        <authorList>
            <person name="De Miccolis Angelini R.M."/>
            <person name="Landi L."/>
            <person name="Abate D."/>
            <person name="Pollastro S."/>
            <person name="Romanazzi G."/>
            <person name="Faretra F."/>
        </authorList>
    </citation>
    <scope>NUCLEOTIDE SEQUENCE [LARGE SCALE GENOMIC DNA]</scope>
    <source>
        <strain evidence="2 3">Mfrc123</strain>
    </source>
</reference>